<evidence type="ECO:0000313" key="1">
    <source>
        <dbReference type="EMBL" id="MDD2168857.1"/>
    </source>
</evidence>
<organism evidence="1 2">
    <name type="scientific">Glaesserella parasuis</name>
    <name type="common">Haemophilus parasuis</name>
    <dbReference type="NCBI Taxonomy" id="738"/>
    <lineage>
        <taxon>Bacteria</taxon>
        <taxon>Pseudomonadati</taxon>
        <taxon>Pseudomonadota</taxon>
        <taxon>Gammaproteobacteria</taxon>
        <taxon>Pasteurellales</taxon>
        <taxon>Pasteurellaceae</taxon>
        <taxon>Glaesserella</taxon>
    </lineage>
</organism>
<dbReference type="AlphaFoldDB" id="A0AA42JG41"/>
<name>A0AA42JG41_GLAPU</name>
<proteinExistence type="predicted"/>
<protein>
    <submittedName>
        <fullName evidence="1">Uncharacterized protein</fullName>
    </submittedName>
</protein>
<reference evidence="1" key="1">
    <citation type="submission" date="2022-09" db="EMBL/GenBank/DDBJ databases">
        <title>Molecular characterization of Glaesserella parasuis strains circulating in commercial swine farms using whole-genome sequencing.</title>
        <authorList>
            <person name="Mugabi R."/>
            <person name="Clavijo M."/>
            <person name="Li G."/>
        </authorList>
    </citation>
    <scope>NUCLEOTIDE SEQUENCE</scope>
    <source>
        <strain evidence="1">0435-53</strain>
    </source>
</reference>
<dbReference type="EMBL" id="JAODIR010000066">
    <property type="protein sequence ID" value="MDD2168857.1"/>
    <property type="molecule type" value="Genomic_DNA"/>
</dbReference>
<dbReference type="Proteomes" id="UP001148834">
    <property type="component" value="Unassembled WGS sequence"/>
</dbReference>
<comment type="caution">
    <text evidence="1">The sequence shown here is derived from an EMBL/GenBank/DDBJ whole genome shotgun (WGS) entry which is preliminary data.</text>
</comment>
<sequence length="159" mass="18073">MTAQGIQLDRLQIKQDYRALNFLVRGVTRPYANGIEIFEFTSNSQPTIFSRPIVDNSATAPHYLVKNGNSYKAYFLGKVEVFVFSQDLNRKAAYGIEILNEAGNKFFSTGDYPVKPVGMSYLPAIGPNGYVQWQVSNTDKVAYNLLNNRMSVAYRRRRQ</sequence>
<dbReference type="RefSeq" id="WP_075606633.1">
    <property type="nucleotide sequence ID" value="NZ_JARUTK010000025.1"/>
</dbReference>
<accession>A0AA42JG41</accession>
<gene>
    <name evidence="1" type="ORF">N5925_09795</name>
</gene>
<evidence type="ECO:0000313" key="2">
    <source>
        <dbReference type="Proteomes" id="UP001148834"/>
    </source>
</evidence>